<dbReference type="EMBL" id="JBHUMQ010000026">
    <property type="protein sequence ID" value="MFD2694157.1"/>
    <property type="molecule type" value="Genomic_DNA"/>
</dbReference>
<evidence type="ECO:0000256" key="1">
    <source>
        <dbReference type="SAM" id="Coils"/>
    </source>
</evidence>
<proteinExistence type="predicted"/>
<dbReference type="RefSeq" id="WP_253057715.1">
    <property type="nucleotide sequence ID" value="NZ_JAMXWM010000001.1"/>
</dbReference>
<sequence>MLSDLLIGTKQEIISKLQSDNQRLDRRILAIKNEWTRMRAQYEEDMKKLRTIREHHALIKNGEEIHRLNVTIKEKQTKALMNTQK</sequence>
<reference evidence="3" key="1">
    <citation type="journal article" date="2019" name="Int. J. Syst. Evol. Microbiol.">
        <title>The Global Catalogue of Microorganisms (GCM) 10K type strain sequencing project: providing services to taxonomists for standard genome sequencing and annotation.</title>
        <authorList>
            <consortium name="The Broad Institute Genomics Platform"/>
            <consortium name="The Broad Institute Genome Sequencing Center for Infectious Disease"/>
            <person name="Wu L."/>
            <person name="Ma J."/>
        </authorList>
    </citation>
    <scope>NUCLEOTIDE SEQUENCE [LARGE SCALE GENOMIC DNA]</scope>
    <source>
        <strain evidence="3">TISTR 2466</strain>
    </source>
</reference>
<organism evidence="2 3">
    <name type="scientific">Sporolactobacillus shoreicorticis</name>
    <dbReference type="NCBI Taxonomy" id="1923877"/>
    <lineage>
        <taxon>Bacteria</taxon>
        <taxon>Bacillati</taxon>
        <taxon>Bacillota</taxon>
        <taxon>Bacilli</taxon>
        <taxon>Bacillales</taxon>
        <taxon>Sporolactobacillaceae</taxon>
        <taxon>Sporolactobacillus</taxon>
    </lineage>
</organism>
<keyword evidence="3" id="KW-1185">Reference proteome</keyword>
<comment type="caution">
    <text evidence="2">The sequence shown here is derived from an EMBL/GenBank/DDBJ whole genome shotgun (WGS) entry which is preliminary data.</text>
</comment>
<name>A0ABW5S4R4_9BACL</name>
<gene>
    <name evidence="2" type="ORF">ACFSUE_11035</name>
</gene>
<dbReference type="Proteomes" id="UP001597399">
    <property type="component" value="Unassembled WGS sequence"/>
</dbReference>
<evidence type="ECO:0000313" key="3">
    <source>
        <dbReference type="Proteomes" id="UP001597399"/>
    </source>
</evidence>
<feature type="coiled-coil region" evidence="1">
    <location>
        <begin position="14"/>
        <end position="52"/>
    </location>
</feature>
<keyword evidence="1" id="KW-0175">Coiled coil</keyword>
<accession>A0ABW5S4R4</accession>
<protein>
    <submittedName>
        <fullName evidence="2">Uncharacterized protein</fullName>
    </submittedName>
</protein>
<evidence type="ECO:0000313" key="2">
    <source>
        <dbReference type="EMBL" id="MFD2694157.1"/>
    </source>
</evidence>